<organism evidence="1 2">
    <name type="scientific">Chlamydomonas incerta</name>
    <dbReference type="NCBI Taxonomy" id="51695"/>
    <lineage>
        <taxon>Eukaryota</taxon>
        <taxon>Viridiplantae</taxon>
        <taxon>Chlorophyta</taxon>
        <taxon>core chlorophytes</taxon>
        <taxon>Chlorophyceae</taxon>
        <taxon>CS clade</taxon>
        <taxon>Chlamydomonadales</taxon>
        <taxon>Chlamydomonadaceae</taxon>
        <taxon>Chlamydomonas</taxon>
    </lineage>
</organism>
<dbReference type="Proteomes" id="UP000650467">
    <property type="component" value="Unassembled WGS sequence"/>
</dbReference>
<name>A0A835ST97_CHLIN</name>
<comment type="caution">
    <text evidence="1">The sequence shown here is derived from an EMBL/GenBank/DDBJ whole genome shotgun (WGS) entry which is preliminary data.</text>
</comment>
<gene>
    <name evidence="1" type="ORF">HXX76_013209</name>
</gene>
<protein>
    <submittedName>
        <fullName evidence="1">Uncharacterized protein</fullName>
    </submittedName>
</protein>
<accession>A0A835ST97</accession>
<keyword evidence="2" id="KW-1185">Reference proteome</keyword>
<reference evidence="1" key="1">
    <citation type="journal article" date="2020" name="bioRxiv">
        <title>Comparative genomics of Chlamydomonas.</title>
        <authorList>
            <person name="Craig R.J."/>
            <person name="Hasan A.R."/>
            <person name="Ness R.W."/>
            <person name="Keightley P.D."/>
        </authorList>
    </citation>
    <scope>NUCLEOTIDE SEQUENCE</scope>
    <source>
        <strain evidence="1">SAG 7.73</strain>
    </source>
</reference>
<evidence type="ECO:0000313" key="2">
    <source>
        <dbReference type="Proteomes" id="UP000650467"/>
    </source>
</evidence>
<sequence length="73" mass="8003">MHVALQPWAGHEFVPWWIWAERSSGLRLCQAFGWESHKRVAAAACGGRQVHVLTWLESGLQPTPPADTAGVGV</sequence>
<dbReference type="AlphaFoldDB" id="A0A835ST97"/>
<dbReference type="EMBL" id="JAEHOC010000049">
    <property type="protein sequence ID" value="KAG2426230.1"/>
    <property type="molecule type" value="Genomic_DNA"/>
</dbReference>
<proteinExistence type="predicted"/>
<evidence type="ECO:0000313" key="1">
    <source>
        <dbReference type="EMBL" id="KAG2426230.1"/>
    </source>
</evidence>